<evidence type="ECO:0000256" key="3">
    <source>
        <dbReference type="ARBA" id="ARBA00023163"/>
    </source>
</evidence>
<dbReference type="SUPFAM" id="SSF46785">
    <property type="entry name" value="Winged helix' DNA-binding domain"/>
    <property type="match status" value="1"/>
</dbReference>
<name>A0ABU7L1N5_9ACTN</name>
<keyword evidence="2" id="KW-0238">DNA-binding</keyword>
<dbReference type="PANTHER" id="PTHR44846:SF17">
    <property type="entry name" value="GNTR-FAMILY TRANSCRIPTIONAL REGULATOR"/>
    <property type="match status" value="1"/>
</dbReference>
<dbReference type="RefSeq" id="WP_330162234.1">
    <property type="nucleotide sequence ID" value="NZ_BAAAJA010000060.1"/>
</dbReference>
<dbReference type="PROSITE" id="PS50949">
    <property type="entry name" value="HTH_GNTR"/>
    <property type="match status" value="1"/>
</dbReference>
<evidence type="ECO:0000256" key="2">
    <source>
        <dbReference type="ARBA" id="ARBA00023125"/>
    </source>
</evidence>
<dbReference type="InterPro" id="IPR036390">
    <property type="entry name" value="WH_DNA-bd_sf"/>
</dbReference>
<dbReference type="InterPro" id="IPR036388">
    <property type="entry name" value="WH-like_DNA-bd_sf"/>
</dbReference>
<keyword evidence="1" id="KW-0805">Transcription regulation</keyword>
<reference evidence="5 6" key="1">
    <citation type="submission" date="2023-07" db="EMBL/GenBank/DDBJ databases">
        <authorList>
            <person name="Girao M."/>
            <person name="Carvalho M.F."/>
        </authorList>
    </citation>
    <scope>NUCLEOTIDE SEQUENCE [LARGE SCALE GENOMIC DNA]</scope>
    <source>
        <strain evidence="5 6">66/93</strain>
    </source>
</reference>
<dbReference type="EMBL" id="JAUUCC010000185">
    <property type="protein sequence ID" value="MEE2055480.1"/>
    <property type="molecule type" value="Genomic_DNA"/>
</dbReference>
<dbReference type="Pfam" id="PF00392">
    <property type="entry name" value="GntR"/>
    <property type="match status" value="1"/>
</dbReference>
<comment type="caution">
    <text evidence="5">The sequence shown here is derived from an EMBL/GenBank/DDBJ whole genome shotgun (WGS) entry which is preliminary data.</text>
</comment>
<dbReference type="CDD" id="cd07377">
    <property type="entry name" value="WHTH_GntR"/>
    <property type="match status" value="1"/>
</dbReference>
<dbReference type="PANTHER" id="PTHR44846">
    <property type="entry name" value="MANNOSYL-D-GLYCERATE TRANSPORT/METABOLISM SYSTEM REPRESSOR MNGR-RELATED"/>
    <property type="match status" value="1"/>
</dbReference>
<evidence type="ECO:0000313" key="6">
    <source>
        <dbReference type="Proteomes" id="UP001348641"/>
    </source>
</evidence>
<evidence type="ECO:0000313" key="5">
    <source>
        <dbReference type="EMBL" id="MEE2055480.1"/>
    </source>
</evidence>
<gene>
    <name evidence="5" type="ORF">Q8A49_33790</name>
</gene>
<dbReference type="InterPro" id="IPR000524">
    <property type="entry name" value="Tscrpt_reg_HTH_GntR"/>
</dbReference>
<sequence>MSSISLLTKLSRPAAPYAQIAAHYRELIEAGGLQPGDRLPTITEMATAWRVSPGTAHKAIRRLRGEGLVHTTRQGTTVERGAA</sequence>
<dbReference type="Proteomes" id="UP001348641">
    <property type="component" value="Unassembled WGS sequence"/>
</dbReference>
<dbReference type="SMART" id="SM00345">
    <property type="entry name" value="HTH_GNTR"/>
    <property type="match status" value="1"/>
</dbReference>
<feature type="domain" description="HTH gntR-type" evidence="4">
    <location>
        <begin position="14"/>
        <end position="81"/>
    </location>
</feature>
<organism evidence="5 6">
    <name type="scientific">Nocardiopsis tropica</name>
    <dbReference type="NCBI Taxonomy" id="109330"/>
    <lineage>
        <taxon>Bacteria</taxon>
        <taxon>Bacillati</taxon>
        <taxon>Actinomycetota</taxon>
        <taxon>Actinomycetes</taxon>
        <taxon>Streptosporangiales</taxon>
        <taxon>Nocardiopsidaceae</taxon>
        <taxon>Nocardiopsis</taxon>
    </lineage>
</organism>
<protein>
    <submittedName>
        <fullName evidence="5">Winged helix-turn-helix domain-containing protein</fullName>
    </submittedName>
</protein>
<proteinExistence type="predicted"/>
<dbReference type="InterPro" id="IPR050679">
    <property type="entry name" value="Bact_HTH_transcr_reg"/>
</dbReference>
<keyword evidence="3" id="KW-0804">Transcription</keyword>
<evidence type="ECO:0000256" key="1">
    <source>
        <dbReference type="ARBA" id="ARBA00023015"/>
    </source>
</evidence>
<evidence type="ECO:0000259" key="4">
    <source>
        <dbReference type="PROSITE" id="PS50949"/>
    </source>
</evidence>
<accession>A0ABU7L1N5</accession>
<dbReference type="Gene3D" id="1.10.10.10">
    <property type="entry name" value="Winged helix-like DNA-binding domain superfamily/Winged helix DNA-binding domain"/>
    <property type="match status" value="1"/>
</dbReference>